<dbReference type="Proteomes" id="UP000272942">
    <property type="component" value="Unassembled WGS sequence"/>
</dbReference>
<reference evidence="3" key="1">
    <citation type="submission" date="2016-06" db="UniProtKB">
        <authorList>
            <consortium name="WormBaseParasite"/>
        </authorList>
    </citation>
    <scope>IDENTIFICATION</scope>
</reference>
<dbReference type="AlphaFoldDB" id="A0A183AXW5"/>
<gene>
    <name evidence="1" type="ORF">ECPE_LOCUS11799</name>
</gene>
<name>A0A183AXW5_9TREM</name>
<evidence type="ECO:0000313" key="2">
    <source>
        <dbReference type="Proteomes" id="UP000272942"/>
    </source>
</evidence>
<evidence type="ECO:0000313" key="3">
    <source>
        <dbReference type="WBParaSite" id="ECPE_0001183501-mRNA-1"/>
    </source>
</evidence>
<organism evidence="3">
    <name type="scientific">Echinostoma caproni</name>
    <dbReference type="NCBI Taxonomy" id="27848"/>
    <lineage>
        <taxon>Eukaryota</taxon>
        <taxon>Metazoa</taxon>
        <taxon>Spiralia</taxon>
        <taxon>Lophotrochozoa</taxon>
        <taxon>Platyhelminthes</taxon>
        <taxon>Trematoda</taxon>
        <taxon>Digenea</taxon>
        <taxon>Plagiorchiida</taxon>
        <taxon>Echinostomata</taxon>
        <taxon>Echinostomatoidea</taxon>
        <taxon>Echinostomatidae</taxon>
        <taxon>Echinostoma</taxon>
    </lineage>
</organism>
<proteinExistence type="predicted"/>
<dbReference type="WBParaSite" id="ECPE_0001183501-mRNA-1">
    <property type="protein sequence ID" value="ECPE_0001183501-mRNA-1"/>
    <property type="gene ID" value="ECPE_0001183501"/>
</dbReference>
<keyword evidence="2" id="KW-1185">Reference proteome</keyword>
<sequence>MGKVWKLLANWESHQSHCKFRSVSDFRDRPDWTMSSCCCCCCYKDEDETGADYEVYMVEDGDELQNMGVRRTLELLRRLMSQNGRP</sequence>
<protein>
    <submittedName>
        <fullName evidence="3">YkgJ family cysteine cluster protein</fullName>
    </submittedName>
</protein>
<evidence type="ECO:0000313" key="1">
    <source>
        <dbReference type="EMBL" id="VDP88974.1"/>
    </source>
</evidence>
<dbReference type="EMBL" id="UZAN01051544">
    <property type="protein sequence ID" value="VDP88974.1"/>
    <property type="molecule type" value="Genomic_DNA"/>
</dbReference>
<accession>A0A183AXW5</accession>
<reference evidence="1 2" key="2">
    <citation type="submission" date="2018-11" db="EMBL/GenBank/DDBJ databases">
        <authorList>
            <consortium name="Pathogen Informatics"/>
        </authorList>
    </citation>
    <scope>NUCLEOTIDE SEQUENCE [LARGE SCALE GENOMIC DNA]</scope>
    <source>
        <strain evidence="1 2">Egypt</strain>
    </source>
</reference>